<protein>
    <submittedName>
        <fullName evidence="3">Aspartate racemase</fullName>
    </submittedName>
</protein>
<evidence type="ECO:0000313" key="3">
    <source>
        <dbReference type="EMBL" id="SDY41833.1"/>
    </source>
</evidence>
<dbReference type="NCBIfam" id="TIGR00035">
    <property type="entry name" value="asp_race"/>
    <property type="match status" value="1"/>
</dbReference>
<proteinExistence type="inferred from homology"/>
<comment type="similarity">
    <text evidence="1">Belongs to the aspartate/glutamate racemases family.</text>
</comment>
<dbReference type="SUPFAM" id="SSF53681">
    <property type="entry name" value="Aspartate/glutamate racemase"/>
    <property type="match status" value="2"/>
</dbReference>
<name>A0A1H3JPH1_9RHOB</name>
<keyword evidence="4" id="KW-1185">Reference proteome</keyword>
<dbReference type="GO" id="GO:0047661">
    <property type="term" value="F:amino-acid racemase activity"/>
    <property type="evidence" value="ECO:0007669"/>
    <property type="project" value="InterPro"/>
</dbReference>
<dbReference type="Pfam" id="PF01177">
    <property type="entry name" value="Asp_Glu_race"/>
    <property type="match status" value="1"/>
</dbReference>
<accession>A0A1H3JPH1</accession>
<reference evidence="3 4" key="1">
    <citation type="submission" date="2016-10" db="EMBL/GenBank/DDBJ databases">
        <authorList>
            <person name="de Groot N.N."/>
        </authorList>
    </citation>
    <scope>NUCLEOTIDE SEQUENCE [LARGE SCALE GENOMIC DNA]</scope>
    <source>
        <strain evidence="3 4">DSM 26880</strain>
    </source>
</reference>
<dbReference type="InterPro" id="IPR015942">
    <property type="entry name" value="Asp/Glu/hydantoin_racemase"/>
</dbReference>
<dbReference type="InterPro" id="IPR033134">
    <property type="entry name" value="Asp/Glu_racemase_AS_2"/>
</dbReference>
<dbReference type="AlphaFoldDB" id="A0A1H3JPH1"/>
<evidence type="ECO:0000256" key="1">
    <source>
        <dbReference type="ARBA" id="ARBA00007847"/>
    </source>
</evidence>
<dbReference type="RefSeq" id="WP_177177879.1">
    <property type="nucleotide sequence ID" value="NZ_FNPF01000007.1"/>
</dbReference>
<gene>
    <name evidence="3" type="ORF">SAMN05444340_107166</name>
</gene>
<dbReference type="EMBL" id="FNPF01000007">
    <property type="protein sequence ID" value="SDY41833.1"/>
    <property type="molecule type" value="Genomic_DNA"/>
</dbReference>
<dbReference type="InterPro" id="IPR018187">
    <property type="entry name" value="Asp/Glu_racemase_AS_1"/>
</dbReference>
<dbReference type="PANTHER" id="PTHR21198:SF7">
    <property type="entry name" value="ASPARTATE-GLUTAMATE RACEMASE FAMILY"/>
    <property type="match status" value="1"/>
</dbReference>
<sequence>MRPVGILGGMGPQATVLLMQKVIDAVPARDDADHVPLIVHQNPAVPSRIKALIEGTGPSPLPVLQAMARDLAAAGASALAMPCNTAHAYADGLADATDLPLLHMLDLTGAALAGKGRIGVLASPATRLSGVFDRHLPAGFAFPKDDAPLLAMIRAVKAGAAPAAIAPDLAAEAMRLMETCDHLLIACTELSLVAPLLPDALPRTDSLDCLVAAIVAHAQSRP</sequence>
<evidence type="ECO:0000256" key="2">
    <source>
        <dbReference type="ARBA" id="ARBA00023235"/>
    </source>
</evidence>
<dbReference type="STRING" id="321339.SAMN05444340_107166"/>
<dbReference type="PROSITE" id="PS00924">
    <property type="entry name" value="ASP_GLU_RACEMASE_2"/>
    <property type="match status" value="1"/>
</dbReference>
<dbReference type="InterPro" id="IPR004380">
    <property type="entry name" value="Asp_race"/>
</dbReference>
<dbReference type="Proteomes" id="UP000199286">
    <property type="component" value="Unassembled WGS sequence"/>
</dbReference>
<organism evidence="3 4">
    <name type="scientific">Citreimonas salinaria</name>
    <dbReference type="NCBI Taxonomy" id="321339"/>
    <lineage>
        <taxon>Bacteria</taxon>
        <taxon>Pseudomonadati</taxon>
        <taxon>Pseudomonadota</taxon>
        <taxon>Alphaproteobacteria</taxon>
        <taxon>Rhodobacterales</taxon>
        <taxon>Roseobacteraceae</taxon>
        <taxon>Citreimonas</taxon>
    </lineage>
</organism>
<dbReference type="PROSITE" id="PS00923">
    <property type="entry name" value="ASP_GLU_RACEMASE_1"/>
    <property type="match status" value="1"/>
</dbReference>
<dbReference type="PANTHER" id="PTHR21198">
    <property type="entry name" value="GLUTAMATE RACEMASE"/>
    <property type="match status" value="1"/>
</dbReference>
<evidence type="ECO:0000313" key="4">
    <source>
        <dbReference type="Proteomes" id="UP000199286"/>
    </source>
</evidence>
<dbReference type="Gene3D" id="3.40.50.1860">
    <property type="match status" value="2"/>
</dbReference>
<dbReference type="InterPro" id="IPR001920">
    <property type="entry name" value="Asp/Glu_race"/>
</dbReference>
<keyword evidence="2" id="KW-0413">Isomerase</keyword>